<evidence type="ECO:0000313" key="3">
    <source>
        <dbReference type="EMBL" id="ETN45439.1"/>
    </source>
</evidence>
<feature type="region of interest" description="Disordered" evidence="1">
    <location>
        <begin position="17"/>
        <end position="89"/>
    </location>
</feature>
<sequence length="323" mass="35140">MNKGHIPAWKRLGLKLKHAKEEPSSTPTNGRALRLEDIGDGPPSKKRRVESKQTAAAVASANGAREDAPNSEHSSKKVRKQVSFTADTKATDGDTAVSIIPSEVVEDVFQQSSATKKAKKQKQRSTQPSPSKSQGTLDYLNQFYTSHSTWKFNKNREVWILKHAFSTSDIPPSHNMALAQYIHGLKSSNARDRLRSDCAESLDRTSEGPNSSFVSPAEIAEDVLSAFPDTVQADDSHLSLEMQGVPRSRLILWALDPSKTTSELQSEPPQEPEAINGASVAAPQKKRKNRTAVVEYSSSSSSSSDSESDSDSSSDDNGENEST</sequence>
<dbReference type="InterPro" id="IPR019327">
    <property type="entry name" value="WKF"/>
</dbReference>
<dbReference type="EMBL" id="KB822712">
    <property type="protein sequence ID" value="ETN45439.1"/>
    <property type="molecule type" value="Genomic_DNA"/>
</dbReference>
<protein>
    <recommendedName>
        <fullName evidence="2">WKF domain-containing protein</fullName>
    </recommendedName>
</protein>
<dbReference type="PANTHER" id="PTHR22306">
    <property type="entry name" value="CHROMOSOME 7 OPEN READING FRAME 50"/>
    <property type="match status" value="1"/>
</dbReference>
<gene>
    <name evidence="3" type="ORF">HMPREF1541_09270</name>
</gene>
<name>W2SC00_CYPE1</name>
<dbReference type="Proteomes" id="UP000030752">
    <property type="component" value="Unassembled WGS sequence"/>
</dbReference>
<evidence type="ECO:0000313" key="4">
    <source>
        <dbReference type="Proteomes" id="UP000030752"/>
    </source>
</evidence>
<feature type="compositionally biased region" description="Basic and acidic residues" evidence="1">
    <location>
        <begin position="64"/>
        <end position="75"/>
    </location>
</feature>
<feature type="compositionally biased region" description="Acidic residues" evidence="1">
    <location>
        <begin position="306"/>
        <end position="323"/>
    </location>
</feature>
<dbReference type="AlphaFoldDB" id="W2SC00"/>
<dbReference type="OrthoDB" id="10261563at2759"/>
<dbReference type="PANTHER" id="PTHR22306:SF2">
    <property type="entry name" value="CHROMOSOME 7 OPEN READING FRAME 50"/>
    <property type="match status" value="1"/>
</dbReference>
<dbReference type="FunCoup" id="W2SC00">
    <property type="interactions" value="174"/>
</dbReference>
<dbReference type="VEuPathDB" id="FungiDB:HMPREF1541_09270"/>
<organism evidence="3 4">
    <name type="scientific">Cyphellophora europaea (strain CBS 101466)</name>
    <name type="common">Phialophora europaea</name>
    <dbReference type="NCBI Taxonomy" id="1220924"/>
    <lineage>
        <taxon>Eukaryota</taxon>
        <taxon>Fungi</taxon>
        <taxon>Dikarya</taxon>
        <taxon>Ascomycota</taxon>
        <taxon>Pezizomycotina</taxon>
        <taxon>Eurotiomycetes</taxon>
        <taxon>Chaetothyriomycetidae</taxon>
        <taxon>Chaetothyriales</taxon>
        <taxon>Cyphellophoraceae</taxon>
        <taxon>Cyphellophora</taxon>
    </lineage>
</organism>
<dbReference type="GeneID" id="19976609"/>
<feature type="region of interest" description="Disordered" evidence="1">
    <location>
        <begin position="260"/>
        <end position="323"/>
    </location>
</feature>
<accession>W2SC00</accession>
<reference evidence="3 4" key="1">
    <citation type="submission" date="2013-03" db="EMBL/GenBank/DDBJ databases">
        <title>The Genome Sequence of Phialophora europaea CBS 101466.</title>
        <authorList>
            <consortium name="The Broad Institute Genomics Platform"/>
            <person name="Cuomo C."/>
            <person name="de Hoog S."/>
            <person name="Gorbushina A."/>
            <person name="Walker B."/>
            <person name="Young S.K."/>
            <person name="Zeng Q."/>
            <person name="Gargeya S."/>
            <person name="Fitzgerald M."/>
            <person name="Haas B."/>
            <person name="Abouelleil A."/>
            <person name="Allen A.W."/>
            <person name="Alvarado L."/>
            <person name="Arachchi H.M."/>
            <person name="Berlin A.M."/>
            <person name="Chapman S.B."/>
            <person name="Gainer-Dewar J."/>
            <person name="Goldberg J."/>
            <person name="Griggs A."/>
            <person name="Gujja S."/>
            <person name="Hansen M."/>
            <person name="Howarth C."/>
            <person name="Imamovic A."/>
            <person name="Ireland A."/>
            <person name="Larimer J."/>
            <person name="McCowan C."/>
            <person name="Murphy C."/>
            <person name="Pearson M."/>
            <person name="Poon T.W."/>
            <person name="Priest M."/>
            <person name="Roberts A."/>
            <person name="Saif S."/>
            <person name="Shea T."/>
            <person name="Sisk P."/>
            <person name="Sykes S."/>
            <person name="Wortman J."/>
            <person name="Nusbaum C."/>
            <person name="Birren B."/>
        </authorList>
    </citation>
    <scope>NUCLEOTIDE SEQUENCE [LARGE SCALE GENOMIC DNA]</scope>
    <source>
        <strain evidence="3 4">CBS 101466</strain>
    </source>
</reference>
<evidence type="ECO:0000256" key="1">
    <source>
        <dbReference type="SAM" id="MobiDB-lite"/>
    </source>
</evidence>
<proteinExistence type="predicted"/>
<feature type="domain" description="WKF" evidence="2">
    <location>
        <begin position="138"/>
        <end position="200"/>
    </location>
</feature>
<evidence type="ECO:0000259" key="2">
    <source>
        <dbReference type="Pfam" id="PF10180"/>
    </source>
</evidence>
<dbReference type="HOGENOM" id="CLU_045013_0_0_1"/>
<dbReference type="InParanoid" id="W2SC00"/>
<feature type="region of interest" description="Disordered" evidence="1">
    <location>
        <begin position="111"/>
        <end position="136"/>
    </location>
</feature>
<dbReference type="eggNOG" id="KOG4829">
    <property type="taxonomic scope" value="Eukaryota"/>
</dbReference>
<dbReference type="RefSeq" id="XP_008712167.1">
    <property type="nucleotide sequence ID" value="XM_008713945.1"/>
</dbReference>
<dbReference type="Pfam" id="PF10180">
    <property type="entry name" value="WKF"/>
    <property type="match status" value="1"/>
</dbReference>
<dbReference type="STRING" id="1220924.W2SC00"/>
<keyword evidence="4" id="KW-1185">Reference proteome</keyword>